<evidence type="ECO:0000313" key="3">
    <source>
        <dbReference type="EMBL" id="RGP78173.1"/>
    </source>
</evidence>
<dbReference type="PANTHER" id="PTHR12436">
    <property type="entry name" value="80 KDA MCM3-ASSOCIATED PROTEIN"/>
    <property type="match status" value="1"/>
</dbReference>
<dbReference type="GO" id="GO:0005737">
    <property type="term" value="C:cytoplasm"/>
    <property type="evidence" value="ECO:0007669"/>
    <property type="project" value="TreeGrafter"/>
</dbReference>
<feature type="compositionally biased region" description="Polar residues" evidence="1">
    <location>
        <begin position="1331"/>
        <end position="1344"/>
    </location>
</feature>
<evidence type="ECO:0000313" key="4">
    <source>
        <dbReference type="Proteomes" id="UP000266234"/>
    </source>
</evidence>
<feature type="compositionally biased region" description="Low complexity" evidence="1">
    <location>
        <begin position="1126"/>
        <end position="1142"/>
    </location>
</feature>
<feature type="compositionally biased region" description="Basic and acidic residues" evidence="1">
    <location>
        <begin position="189"/>
        <end position="198"/>
    </location>
</feature>
<feature type="compositionally biased region" description="Basic and acidic residues" evidence="1">
    <location>
        <begin position="150"/>
        <end position="177"/>
    </location>
</feature>
<feature type="compositionally biased region" description="Polar residues" evidence="1">
    <location>
        <begin position="885"/>
        <end position="907"/>
    </location>
</feature>
<dbReference type="STRING" id="694270.A0A395T0A3"/>
<feature type="compositionally biased region" description="Polar residues" evidence="1">
    <location>
        <begin position="726"/>
        <end position="756"/>
    </location>
</feature>
<organism evidence="3 4">
    <name type="scientific">Fusarium longipes</name>
    <dbReference type="NCBI Taxonomy" id="694270"/>
    <lineage>
        <taxon>Eukaryota</taxon>
        <taxon>Fungi</taxon>
        <taxon>Dikarya</taxon>
        <taxon>Ascomycota</taxon>
        <taxon>Pezizomycotina</taxon>
        <taxon>Sordariomycetes</taxon>
        <taxon>Hypocreomycetidae</taxon>
        <taxon>Hypocreales</taxon>
        <taxon>Nectriaceae</taxon>
        <taxon>Fusarium</taxon>
    </lineage>
</organism>
<feature type="compositionally biased region" description="Basic and acidic residues" evidence="1">
    <location>
        <begin position="807"/>
        <end position="816"/>
    </location>
</feature>
<feature type="region of interest" description="Disordered" evidence="1">
    <location>
        <begin position="726"/>
        <end position="948"/>
    </location>
</feature>
<accession>A0A395T0A3</accession>
<feature type="compositionally biased region" description="Low complexity" evidence="1">
    <location>
        <begin position="841"/>
        <end position="861"/>
    </location>
</feature>
<feature type="compositionally biased region" description="Polar residues" evidence="1">
    <location>
        <begin position="774"/>
        <end position="788"/>
    </location>
</feature>
<sequence length="1344" mass="148804">MSATFVASSNQMFSAFGQPTRSPSPAFNPFATKPDEKGSAFGFDGASDSSKTKRNKRTSAFGDQSDSEAKRKAKTGIKGKDANMSDGGGRPKNRKGDDKKKINDSKKNPFGAVSSTKKPAAQNARNNGSNPFATTRDEPRPTSSSSTDAQDDHIPEAHHSDDPHAKRVYEQLRKDGIHPPQWPSQPGDPKNKGEVSKFREKYETYRSKARASLTKAGLIDDPEKRKTLQDAIDFKGICEDMCPEYEKITRINEMDVHQPEKNPKTTFANTRRMIKKLARSAAGQEAPLPMDVRSIPALKRTLDYLVDDLLREDGNLPGLHGFLWDRTRAIRRDFTFFSSLTPDEMKTQVYVLENIARFHVTALHLLTQEGKAPEDFVEQQELEQLGKALLSLRDAYDDCNDQGIRCENEPEFRAYYLIFHAYDSNIIETLQRQWKPNLWRDSDEVRTAVSLVEALQNTQDFHGPLKDAPSLAASSAYQSYFRIVEDPKVSYTMACFAECHFPRLRRCILSAIKRGLARPREASKDVTAAELNKFLRFDTVEQAIEFAELHNIEFGECEEDPSDISRQYAKLDNRGSLPHLRLKHQFSHSLVEKKRGSKTLPQLIHETVYEDTTFAKHTINGSAGGSPFAPSIQPTNKPSIPTGPKSTIPSSFSSFSTPNGPRENNKAVDGTSGTTFNGITPTNGFAVQQPTPQQNPFASGLASAAKQPVANPFASATSAFTKSLSNNPLAEANTGSQQPQTSGIAKTPTPFTSFDKTSATTDAPTTSSPFGQPFSFTNKENGTATKPTFSFPPVKPAVPATETATTAKEEPADKSQSKATTAESTKPPTISFIPPTPQLPSFPSTTTTYPQSSSTSSPSNSVLQTTPAIGVGLDKPVPSNEEATKPTNSVLGSQPPAMSTPQFSFPSIGTPAFPTPAKNSDVSQPLTALTTTQPPKEPSPPPVLPKPPRDLLGDFTKWFVVGDNGLMDEFQAFMLDNILQGVYRKYIQDEESKRKKEEEERALAEAQQFRTYSISVKYFYRWKEIARDRRLSQLRRSGREQMRAYYEEQRAAQAKAQKDAARRAAREKAEIAELNRPEELKDFLRHKKPSKRRQAEEEKALLASGVLSGIDNEQEAITRIVRRAPSIASSVSSKQSSASVSRGGSKTRALRQKFAGDQQAAFRRSLPPMVSRNTSSPEPSHRVSRVSERWRLKAMGIVQLPDGTAVPESIATEMQRDKKRFGGSTMGPPSSYPIRRASGGDFARSETRQRISSSHDTIDTSESDSVTAKNKRKRPTEDDGEATQERQAKTSSHNRAVSDAQNLTNELRAMREEMEEGATWFRDQNDRLQSELISRSSTPWDQDA</sequence>
<dbReference type="GO" id="GO:0070390">
    <property type="term" value="C:transcription export complex 2"/>
    <property type="evidence" value="ECO:0007669"/>
    <property type="project" value="TreeGrafter"/>
</dbReference>
<feature type="region of interest" description="Disordered" evidence="1">
    <location>
        <begin position="621"/>
        <end position="703"/>
    </location>
</feature>
<dbReference type="InterPro" id="IPR005062">
    <property type="entry name" value="SAC3/GANP/THP3_conserved"/>
</dbReference>
<feature type="region of interest" description="Disordered" evidence="1">
    <location>
        <begin position="1215"/>
        <end position="1303"/>
    </location>
</feature>
<feature type="compositionally biased region" description="Polar residues" evidence="1">
    <location>
        <begin position="817"/>
        <end position="828"/>
    </location>
</feature>
<dbReference type="Proteomes" id="UP000266234">
    <property type="component" value="Unassembled WGS sequence"/>
</dbReference>
<evidence type="ECO:0000256" key="1">
    <source>
        <dbReference type="SAM" id="MobiDB-lite"/>
    </source>
</evidence>
<protein>
    <recommendedName>
        <fullName evidence="2">SAC3/GANP/THP3 conserved domain-containing protein</fullName>
    </recommendedName>
</protein>
<dbReference type="OrthoDB" id="264795at2759"/>
<comment type="caution">
    <text evidence="3">The sequence shown here is derived from an EMBL/GenBank/DDBJ whole genome shotgun (WGS) entry which is preliminary data.</text>
</comment>
<feature type="domain" description="SAC3/GANP/THP3 conserved" evidence="2">
    <location>
        <begin position="241"/>
        <end position="554"/>
    </location>
</feature>
<dbReference type="EMBL" id="PXOG01000075">
    <property type="protein sequence ID" value="RGP78173.1"/>
    <property type="molecule type" value="Genomic_DNA"/>
</dbReference>
<feature type="region of interest" description="Disordered" evidence="1">
    <location>
        <begin position="1318"/>
        <end position="1344"/>
    </location>
</feature>
<keyword evidence="4" id="KW-1185">Reference proteome</keyword>
<dbReference type="Gene3D" id="1.25.40.990">
    <property type="match status" value="1"/>
</dbReference>
<reference evidence="3 4" key="1">
    <citation type="journal article" date="2018" name="PLoS Pathog.">
        <title>Evolution of structural diversity of trichothecenes, a family of toxins produced by plant pathogenic and entomopathogenic fungi.</title>
        <authorList>
            <person name="Proctor R.H."/>
            <person name="McCormick S.P."/>
            <person name="Kim H.S."/>
            <person name="Cardoza R.E."/>
            <person name="Stanley A.M."/>
            <person name="Lindo L."/>
            <person name="Kelly A."/>
            <person name="Brown D.W."/>
            <person name="Lee T."/>
            <person name="Vaughan M.M."/>
            <person name="Alexander N.J."/>
            <person name="Busman M."/>
            <person name="Gutierrez S."/>
        </authorList>
    </citation>
    <scope>NUCLEOTIDE SEQUENCE [LARGE SCALE GENOMIC DNA]</scope>
    <source>
        <strain evidence="3 4">NRRL 20695</strain>
    </source>
</reference>
<feature type="region of interest" description="Disordered" evidence="1">
    <location>
        <begin position="1126"/>
        <end position="1186"/>
    </location>
</feature>
<proteinExistence type="predicted"/>
<gene>
    <name evidence="3" type="ORF">FLONG3_3742</name>
</gene>
<feature type="region of interest" description="Disordered" evidence="1">
    <location>
        <begin position="1"/>
        <end position="198"/>
    </location>
</feature>
<feature type="compositionally biased region" description="Low complexity" evidence="1">
    <location>
        <begin position="797"/>
        <end position="806"/>
    </location>
</feature>
<feature type="compositionally biased region" description="Polar residues" evidence="1">
    <location>
        <begin position="671"/>
        <end position="697"/>
    </location>
</feature>
<feature type="compositionally biased region" description="Low complexity" evidence="1">
    <location>
        <begin position="646"/>
        <end position="658"/>
    </location>
</feature>
<feature type="compositionally biased region" description="Polar residues" evidence="1">
    <location>
        <begin position="113"/>
        <end position="133"/>
    </location>
</feature>
<feature type="compositionally biased region" description="Pro residues" evidence="1">
    <location>
        <begin position="935"/>
        <end position="946"/>
    </location>
</feature>
<dbReference type="GO" id="GO:0006406">
    <property type="term" value="P:mRNA export from nucleus"/>
    <property type="evidence" value="ECO:0007669"/>
    <property type="project" value="TreeGrafter"/>
</dbReference>
<name>A0A395T0A3_9HYPO</name>
<dbReference type="InterPro" id="IPR045107">
    <property type="entry name" value="SAC3/GANP/THP3"/>
</dbReference>
<feature type="compositionally biased region" description="Low complexity" evidence="1">
    <location>
        <begin position="757"/>
        <end position="769"/>
    </location>
</feature>
<feature type="compositionally biased region" description="Polar residues" evidence="1">
    <location>
        <begin position="1289"/>
        <end position="1303"/>
    </location>
</feature>
<dbReference type="Pfam" id="PF03399">
    <property type="entry name" value="SAC3_GANP"/>
    <property type="match status" value="1"/>
</dbReference>
<evidence type="ECO:0000259" key="2">
    <source>
        <dbReference type="Pfam" id="PF03399"/>
    </source>
</evidence>
<feature type="compositionally biased region" description="Low complexity" evidence="1">
    <location>
        <begin position="924"/>
        <end position="934"/>
    </location>
</feature>
<dbReference type="PANTHER" id="PTHR12436:SF3">
    <property type="entry name" value="GERMINAL-CENTER ASSOCIATED NUCLEAR PROTEIN"/>
    <property type="match status" value="1"/>
</dbReference>
<feature type="compositionally biased region" description="Polar residues" evidence="1">
    <location>
        <begin position="1"/>
        <end position="25"/>
    </location>
</feature>
<feature type="compositionally biased region" description="Basic and acidic residues" evidence="1">
    <location>
        <begin position="94"/>
        <end position="107"/>
    </location>
</feature>